<organism evidence="1 2">
    <name type="scientific">Rubinisphaera brasiliensis (strain ATCC 49424 / DSM 5305 / JCM 21570 / IAM 15109 / NBRC 103401 / IFAM 1448)</name>
    <name type="common">Planctomyces brasiliensis</name>
    <dbReference type="NCBI Taxonomy" id="756272"/>
    <lineage>
        <taxon>Bacteria</taxon>
        <taxon>Pseudomonadati</taxon>
        <taxon>Planctomycetota</taxon>
        <taxon>Planctomycetia</taxon>
        <taxon>Planctomycetales</taxon>
        <taxon>Planctomycetaceae</taxon>
        <taxon>Rubinisphaera</taxon>
    </lineage>
</organism>
<dbReference type="Proteomes" id="UP000006860">
    <property type="component" value="Chromosome"/>
</dbReference>
<gene>
    <name evidence="1" type="ordered locus">Plabr_3513</name>
</gene>
<keyword evidence="2" id="KW-1185">Reference proteome</keyword>
<sequence>MRPVPSLTTVGRLQSNRFILSDLGENVNQDREFQFGSKSLTGKVFLHLGRLLTCRNRQDRRNWIFGVLPFRQQPGQKLFFQP</sequence>
<accession>F0SN81</accession>
<name>F0SN81_RUBBR</name>
<protein>
    <submittedName>
        <fullName evidence="1">Uncharacterized protein</fullName>
    </submittedName>
</protein>
<evidence type="ECO:0000313" key="2">
    <source>
        <dbReference type="Proteomes" id="UP000006860"/>
    </source>
</evidence>
<reference evidence="2" key="1">
    <citation type="submission" date="2011-02" db="EMBL/GenBank/DDBJ databases">
        <title>The complete genome of Planctomyces brasiliensis DSM 5305.</title>
        <authorList>
            <person name="Lucas S."/>
            <person name="Copeland A."/>
            <person name="Lapidus A."/>
            <person name="Bruce D."/>
            <person name="Goodwin L."/>
            <person name="Pitluck S."/>
            <person name="Kyrpides N."/>
            <person name="Mavromatis K."/>
            <person name="Pagani I."/>
            <person name="Ivanova N."/>
            <person name="Ovchinnikova G."/>
            <person name="Lu M."/>
            <person name="Detter J.C."/>
            <person name="Han C."/>
            <person name="Land M."/>
            <person name="Hauser L."/>
            <person name="Markowitz V."/>
            <person name="Cheng J.-F."/>
            <person name="Hugenholtz P."/>
            <person name="Woyke T."/>
            <person name="Wu D."/>
            <person name="Tindall B."/>
            <person name="Pomrenke H.G."/>
            <person name="Brambilla E."/>
            <person name="Klenk H.-P."/>
            <person name="Eisen J.A."/>
        </authorList>
    </citation>
    <scope>NUCLEOTIDE SEQUENCE [LARGE SCALE GENOMIC DNA]</scope>
    <source>
        <strain evidence="2">ATCC 49424 / DSM 5305 / JCM 21570 / NBRC 103401 / IFAM 1448</strain>
    </source>
</reference>
<dbReference type="HOGENOM" id="CLU_2556181_0_0_0"/>
<proteinExistence type="predicted"/>
<dbReference type="EMBL" id="CP002546">
    <property type="protein sequence ID" value="ADY61110.1"/>
    <property type="molecule type" value="Genomic_DNA"/>
</dbReference>
<evidence type="ECO:0000313" key="1">
    <source>
        <dbReference type="EMBL" id="ADY61110.1"/>
    </source>
</evidence>
<dbReference type="KEGG" id="pbs:Plabr_3513"/>
<dbReference type="AlphaFoldDB" id="F0SN81"/>